<protein>
    <submittedName>
        <fullName evidence="1">Cytoplasmic protein</fullName>
    </submittedName>
</protein>
<dbReference type="RefSeq" id="WP_020277937.1">
    <property type="nucleotide sequence ID" value="NZ_CP014777.1"/>
</dbReference>
<keyword evidence="1" id="KW-0614">Plasmid</keyword>
<sequence>MAQESQTEQSRAYFYRNFTYTIEHLTRDYQAELQRYSDYSWELPQRAARLSAAVKRYKTYRMLSFIFEIADSIDLDLTPLIVKRLCMRLFGRSGSQDIIVATFGQKGRQHRSRDNTPAILDEIASRYRLAAYSCQASTLSDIASVKKHYQTGIRAARNREK</sequence>
<evidence type="ECO:0000313" key="1">
    <source>
        <dbReference type="EMBL" id="AMR39628.1"/>
    </source>
</evidence>
<reference evidence="1" key="1">
    <citation type="submission" date="2016-03" db="EMBL/GenBank/DDBJ databases">
        <authorList>
            <person name="Ploux O."/>
        </authorList>
    </citation>
    <scope>NUCLEOTIDE SEQUENCE</scope>
    <source>
        <strain evidence="1">FB2</strain>
        <plasmid evidence="1">pFB2.2</plasmid>
    </source>
</reference>
<dbReference type="AlphaFoldDB" id="A0A142I4R3"/>
<accession>A0A142I4R3</accession>
<geneLocation type="plasmid" evidence="1">
    <name>pFB2.2</name>
</geneLocation>
<proteinExistence type="predicted"/>
<name>A0A142I4R3_PLUGE</name>
<gene>
    <name evidence="1" type="ORF">LG71_28215</name>
</gene>
<organism evidence="1">
    <name type="scientific">Pluralibacter gergoviae</name>
    <name type="common">Enterobacter gergoviae</name>
    <dbReference type="NCBI Taxonomy" id="61647"/>
    <lineage>
        <taxon>Bacteria</taxon>
        <taxon>Pseudomonadati</taxon>
        <taxon>Pseudomonadota</taxon>
        <taxon>Gammaproteobacteria</taxon>
        <taxon>Enterobacterales</taxon>
        <taxon>Enterobacteriaceae</taxon>
        <taxon>Pluralibacter</taxon>
    </lineage>
</organism>
<dbReference type="EMBL" id="CP014777">
    <property type="protein sequence ID" value="AMR39628.1"/>
    <property type="molecule type" value="Genomic_DNA"/>
</dbReference>